<protein>
    <submittedName>
        <fullName evidence="2">Uncharacterized protein</fullName>
    </submittedName>
</protein>
<dbReference type="PANTHER" id="PTHR31755:SF3">
    <property type="entry name" value="EXOCYST COMPLEX COMPONENT SEC6"/>
    <property type="match status" value="1"/>
</dbReference>
<feature type="compositionally biased region" description="Polar residues" evidence="1">
    <location>
        <begin position="171"/>
        <end position="181"/>
    </location>
</feature>
<feature type="region of interest" description="Disordered" evidence="1">
    <location>
        <begin position="166"/>
        <end position="193"/>
    </location>
</feature>
<accession>A0A834LMK4</accession>
<dbReference type="Proteomes" id="UP000626092">
    <property type="component" value="Unassembled WGS sequence"/>
</dbReference>
<dbReference type="AlphaFoldDB" id="A0A834LMK4"/>
<proteinExistence type="predicted"/>
<dbReference type="PANTHER" id="PTHR31755">
    <property type="entry name" value="FOLATE RECEPTOR-LIKE"/>
    <property type="match status" value="1"/>
</dbReference>
<dbReference type="EMBL" id="WJXA01000006">
    <property type="protein sequence ID" value="KAF7140535.1"/>
    <property type="molecule type" value="Genomic_DNA"/>
</dbReference>
<organism evidence="2 3">
    <name type="scientific">Rhododendron simsii</name>
    <name type="common">Sims's rhododendron</name>
    <dbReference type="NCBI Taxonomy" id="118357"/>
    <lineage>
        <taxon>Eukaryota</taxon>
        <taxon>Viridiplantae</taxon>
        <taxon>Streptophyta</taxon>
        <taxon>Embryophyta</taxon>
        <taxon>Tracheophyta</taxon>
        <taxon>Spermatophyta</taxon>
        <taxon>Magnoliopsida</taxon>
        <taxon>eudicotyledons</taxon>
        <taxon>Gunneridae</taxon>
        <taxon>Pentapetalae</taxon>
        <taxon>asterids</taxon>
        <taxon>Ericales</taxon>
        <taxon>Ericaceae</taxon>
        <taxon>Ericoideae</taxon>
        <taxon>Rhodoreae</taxon>
        <taxon>Rhododendron</taxon>
    </lineage>
</organism>
<keyword evidence="3" id="KW-1185">Reference proteome</keyword>
<dbReference type="GO" id="GO:0009941">
    <property type="term" value="C:chloroplast envelope"/>
    <property type="evidence" value="ECO:0007669"/>
    <property type="project" value="TreeGrafter"/>
</dbReference>
<sequence>MRISVQEVYTQSPFGKDPVFPTRTTDPPPLLPYRLLKNLSPFGFSVASSTRPPSIAPLYTNSLLKLPTSHIFWRKSHIHGAGFIDAHQGFPLFSSEISHRHFWATSKATISPTQIHRQAFSVDDDLCSVVCYNYASNQVRLQWPSLGAVGAETTAVHNFCTEEPVPPFDASDSTSENGEQTKNSEERDANDQIKAWDDDKMTRVCDKLIDVFMVDMPNPAEWRKLLAFSRDWIDIRPHFFKRCQDRAESEDDPGMKHKLSRLRRKLKEVDEDVQRHNELIELVKGASSEIGAIVSRRRKDFTSEFFVHFYALASSYYENPTEQNDLVRLGDMCLAAVENYDEASESIEALNTAELTLKDILNSPVDVACQKIDQLAQKNQFDSELGLMMAKAWSTAQESTIGHDEAKDMMYHLYLDALESNQRRIPPVLRILQYLLAVKDPDELLCALNDAFTPEVEIEGEWSDPLYTTPEELHTLMKTLIDVYHRGRGKIMRKAKGLLRPKTIKKMEELKMLVEEKFM</sequence>
<dbReference type="GO" id="GO:0009535">
    <property type="term" value="C:chloroplast thylakoid membrane"/>
    <property type="evidence" value="ECO:0007669"/>
    <property type="project" value="TreeGrafter"/>
</dbReference>
<dbReference type="OrthoDB" id="509361at2759"/>
<dbReference type="InterPro" id="IPR040320">
    <property type="entry name" value="At4g37920-like"/>
</dbReference>
<name>A0A834LMK4_RHOSS</name>
<evidence type="ECO:0000256" key="1">
    <source>
        <dbReference type="SAM" id="MobiDB-lite"/>
    </source>
</evidence>
<evidence type="ECO:0000313" key="2">
    <source>
        <dbReference type="EMBL" id="KAF7140535.1"/>
    </source>
</evidence>
<comment type="caution">
    <text evidence="2">The sequence shown here is derived from an EMBL/GenBank/DDBJ whole genome shotgun (WGS) entry which is preliminary data.</text>
</comment>
<evidence type="ECO:0000313" key="3">
    <source>
        <dbReference type="Proteomes" id="UP000626092"/>
    </source>
</evidence>
<reference evidence="2" key="1">
    <citation type="submission" date="2019-11" db="EMBL/GenBank/DDBJ databases">
        <authorList>
            <person name="Liu Y."/>
            <person name="Hou J."/>
            <person name="Li T.-Q."/>
            <person name="Guan C.-H."/>
            <person name="Wu X."/>
            <person name="Wu H.-Z."/>
            <person name="Ling F."/>
            <person name="Zhang R."/>
            <person name="Shi X.-G."/>
            <person name="Ren J.-P."/>
            <person name="Chen E.-F."/>
            <person name="Sun J.-M."/>
        </authorList>
    </citation>
    <scope>NUCLEOTIDE SEQUENCE</scope>
    <source>
        <strain evidence="2">Adult_tree_wgs_1</strain>
        <tissue evidence="2">Leaves</tissue>
    </source>
</reference>
<gene>
    <name evidence="2" type="ORF">RHSIM_Rhsim06G0086900</name>
</gene>
<feature type="compositionally biased region" description="Basic and acidic residues" evidence="1">
    <location>
        <begin position="182"/>
        <end position="193"/>
    </location>
</feature>